<dbReference type="InterPro" id="IPR002410">
    <property type="entry name" value="Peptidase_S33"/>
</dbReference>
<dbReference type="EMBL" id="CP134876">
    <property type="protein sequence ID" value="WNM40135.1"/>
    <property type="molecule type" value="Genomic_DNA"/>
</dbReference>
<dbReference type="PANTHER" id="PTHR43722:SF1">
    <property type="entry name" value="PROLINE IMINOPEPTIDASE"/>
    <property type="match status" value="1"/>
</dbReference>
<evidence type="ECO:0000256" key="1">
    <source>
        <dbReference type="ARBA" id="ARBA00001585"/>
    </source>
</evidence>
<evidence type="ECO:0000259" key="10">
    <source>
        <dbReference type="Pfam" id="PF00561"/>
    </source>
</evidence>
<dbReference type="Gene3D" id="3.40.50.1820">
    <property type="entry name" value="alpha/beta hydrolase"/>
    <property type="match status" value="1"/>
</dbReference>
<evidence type="ECO:0000256" key="3">
    <source>
        <dbReference type="ARBA" id="ARBA00010088"/>
    </source>
</evidence>
<evidence type="ECO:0000313" key="11">
    <source>
        <dbReference type="EMBL" id="WNM40135.1"/>
    </source>
</evidence>
<evidence type="ECO:0000256" key="6">
    <source>
        <dbReference type="ARBA" id="ARBA00022670"/>
    </source>
</evidence>
<evidence type="ECO:0000256" key="8">
    <source>
        <dbReference type="PIRNR" id="PIRNR006431"/>
    </source>
</evidence>
<name>A0ABY9ZYR8_9ACTN</name>
<proteinExistence type="inferred from homology"/>
<dbReference type="NCBIfam" id="TIGR01249">
    <property type="entry name" value="pro_imino_pep_1"/>
    <property type="match status" value="1"/>
</dbReference>
<dbReference type="PRINTS" id="PR00793">
    <property type="entry name" value="PROAMNOPTASE"/>
</dbReference>
<protein>
    <recommendedName>
        <fullName evidence="8 9">Proline iminopeptidase</fullName>
        <shortName evidence="8">PIP</shortName>
        <ecNumber evidence="8 9">3.4.11.5</ecNumber>
    </recommendedName>
    <alternativeName>
        <fullName evidence="8">Prolyl aminopeptidase</fullName>
    </alternativeName>
</protein>
<dbReference type="Proteomes" id="UP001303001">
    <property type="component" value="Chromosome"/>
</dbReference>
<feature type="domain" description="AB hydrolase-1" evidence="10">
    <location>
        <begin position="38"/>
        <end position="297"/>
    </location>
</feature>
<evidence type="ECO:0000256" key="2">
    <source>
        <dbReference type="ARBA" id="ARBA00004496"/>
    </source>
</evidence>
<evidence type="ECO:0000313" key="12">
    <source>
        <dbReference type="Proteomes" id="UP001303001"/>
    </source>
</evidence>
<evidence type="ECO:0000256" key="4">
    <source>
        <dbReference type="ARBA" id="ARBA00022438"/>
    </source>
</evidence>
<dbReference type="SUPFAM" id="SSF53474">
    <property type="entry name" value="alpha/beta-Hydrolases"/>
    <property type="match status" value="1"/>
</dbReference>
<evidence type="ECO:0000256" key="5">
    <source>
        <dbReference type="ARBA" id="ARBA00022490"/>
    </source>
</evidence>
<organism evidence="11 12">
    <name type="scientific">Micromonospora halotolerans</name>
    <dbReference type="NCBI Taxonomy" id="709879"/>
    <lineage>
        <taxon>Bacteria</taxon>
        <taxon>Bacillati</taxon>
        <taxon>Actinomycetota</taxon>
        <taxon>Actinomycetes</taxon>
        <taxon>Micromonosporales</taxon>
        <taxon>Micromonosporaceae</taxon>
        <taxon>Micromonospora</taxon>
    </lineage>
</organism>
<comment type="catalytic activity">
    <reaction evidence="1 8 9">
        <text>Release of N-terminal proline from a peptide.</text>
        <dbReference type="EC" id="3.4.11.5"/>
    </reaction>
</comment>
<dbReference type="PANTHER" id="PTHR43722">
    <property type="entry name" value="PROLINE IMINOPEPTIDASE"/>
    <property type="match status" value="1"/>
</dbReference>
<dbReference type="InterPro" id="IPR029058">
    <property type="entry name" value="AB_hydrolase_fold"/>
</dbReference>
<dbReference type="InterPro" id="IPR000073">
    <property type="entry name" value="AB_hydrolase_1"/>
</dbReference>
<keyword evidence="12" id="KW-1185">Reference proteome</keyword>
<dbReference type="Pfam" id="PF00561">
    <property type="entry name" value="Abhydrolase_1"/>
    <property type="match status" value="1"/>
</dbReference>
<accession>A0ABY9ZYR8</accession>
<keyword evidence="6 8" id="KW-0645">Protease</keyword>
<sequence>MTEPRLYPPVEPYATHRIAVGDGHELYVEEVGRPDGVPVVFLHGGPGGGLVPAARRFFDPRRYRAVLFDQRGAGRSTPFGELRANTTWHLVADLETIRERLGIDSWLVFGGSWGVTLGLAYAQTHPDRVTGLILRGVLLLRRSERDWFYQGGLRHLQPDEWERFVAPIPAAERDDVLAAYHRRLHGPDEAQARACAVTWGRWEAVNSSLRPDPGVLAHFTAEEQALPIARILSHYALHGGFLTGTQLLDGVDRIRHLPAVIINGRYDLCCPPVSAYDLARRWPEADLRIVPDAGHSAAEPGIARELLRATDRFADLLA</sequence>
<dbReference type="InterPro" id="IPR005944">
    <property type="entry name" value="Pro_iminopeptidase"/>
</dbReference>
<keyword evidence="5 8" id="KW-0963">Cytoplasm</keyword>
<dbReference type="EC" id="3.4.11.5" evidence="8 9"/>
<keyword evidence="7 8" id="KW-0378">Hydrolase</keyword>
<gene>
    <name evidence="11" type="primary">pip</name>
    <name evidence="11" type="ORF">RMN56_01875</name>
</gene>
<keyword evidence="4 8" id="KW-0031">Aminopeptidase</keyword>
<comment type="similarity">
    <text evidence="3 8 9">Belongs to the peptidase S33 family.</text>
</comment>
<dbReference type="RefSeq" id="WP_313722109.1">
    <property type="nucleotide sequence ID" value="NZ_CP134876.1"/>
</dbReference>
<evidence type="ECO:0000256" key="9">
    <source>
        <dbReference type="RuleBase" id="RU003421"/>
    </source>
</evidence>
<evidence type="ECO:0000256" key="7">
    <source>
        <dbReference type="ARBA" id="ARBA00022801"/>
    </source>
</evidence>
<reference evidence="11 12" key="1">
    <citation type="submission" date="2023-09" db="EMBL/GenBank/DDBJ databases">
        <title>Micromonospora halotolerans DSM 45598 genome sequence.</title>
        <authorList>
            <person name="Mo P."/>
        </authorList>
    </citation>
    <scope>NUCLEOTIDE SEQUENCE [LARGE SCALE GENOMIC DNA]</scope>
    <source>
        <strain evidence="11 12">DSM 45598</strain>
    </source>
</reference>
<dbReference type="GO" id="GO:0004177">
    <property type="term" value="F:aminopeptidase activity"/>
    <property type="evidence" value="ECO:0007669"/>
    <property type="project" value="UniProtKB-KW"/>
</dbReference>
<comment type="subcellular location">
    <subcellularLocation>
        <location evidence="2 8">Cytoplasm</location>
    </subcellularLocation>
</comment>
<dbReference type="PIRSF" id="PIRSF006431">
    <property type="entry name" value="Pept_S33"/>
    <property type="match status" value="1"/>
</dbReference>